<reference evidence="2" key="1">
    <citation type="submission" date="2019-10" db="EMBL/GenBank/DDBJ databases">
        <title>Lacipirellula parvula gen. nov., sp. nov., representing a lineage of planctomycetes widespread in freshwater anoxic habitats, and description of the family Lacipirellulaceae.</title>
        <authorList>
            <person name="Dedysh S.N."/>
            <person name="Kulichevskaya I.S."/>
            <person name="Beletsky A.V."/>
            <person name="Rakitin A.L."/>
            <person name="Mardanov A.V."/>
            <person name="Ivanova A.A."/>
            <person name="Saltykova V.X."/>
            <person name="Rijpstra W.I.C."/>
            <person name="Sinninghe Damste J.S."/>
            <person name="Ravin N.V."/>
        </authorList>
    </citation>
    <scope>NUCLEOTIDE SEQUENCE [LARGE SCALE GENOMIC DNA]</scope>
    <source>
        <strain evidence="2">PX69</strain>
    </source>
</reference>
<accession>A0A5K7X8N3</accession>
<dbReference type="AlphaFoldDB" id="A0A5K7X8N3"/>
<evidence type="ECO:0000313" key="1">
    <source>
        <dbReference type="EMBL" id="BBO30656.1"/>
    </source>
</evidence>
<gene>
    <name evidence="1" type="ORF">PLANPX_0268</name>
</gene>
<proteinExistence type="predicted"/>
<dbReference type="EMBL" id="AP021861">
    <property type="protein sequence ID" value="BBO30656.1"/>
    <property type="molecule type" value="Genomic_DNA"/>
</dbReference>
<organism evidence="1 2">
    <name type="scientific">Lacipirellula parvula</name>
    <dbReference type="NCBI Taxonomy" id="2650471"/>
    <lineage>
        <taxon>Bacteria</taxon>
        <taxon>Pseudomonadati</taxon>
        <taxon>Planctomycetota</taxon>
        <taxon>Planctomycetia</taxon>
        <taxon>Pirellulales</taxon>
        <taxon>Lacipirellulaceae</taxon>
        <taxon>Lacipirellula</taxon>
    </lineage>
</organism>
<dbReference type="RefSeq" id="WP_152096959.1">
    <property type="nucleotide sequence ID" value="NZ_AP021861.1"/>
</dbReference>
<sequence>MDSAGCRASSVAARWSRRTVGWALMLAMALSFVGCERPAKKLPAVPVLPASNTAEGKLARIMQRFDDALESAEAAGGSGVISERRAYSKLITPEDGSEPREAIIFIETKRALAPVTLNAAAKRKLEEAAKAANEELAEGAAKPFTMSDTQQIETAEFPMVYDGEAWKLAKELPPQPAGEPMSIEKILFDYALHANGK</sequence>
<dbReference type="Proteomes" id="UP000326837">
    <property type="component" value="Chromosome"/>
</dbReference>
<dbReference type="PROSITE" id="PS51257">
    <property type="entry name" value="PROKAR_LIPOPROTEIN"/>
    <property type="match status" value="1"/>
</dbReference>
<name>A0A5K7X8N3_9BACT</name>
<evidence type="ECO:0000313" key="2">
    <source>
        <dbReference type="Proteomes" id="UP000326837"/>
    </source>
</evidence>
<dbReference type="KEGG" id="lpav:PLANPX_0268"/>
<protein>
    <recommendedName>
        <fullName evidence="3">Lipoprotein</fullName>
    </recommendedName>
</protein>
<evidence type="ECO:0008006" key="3">
    <source>
        <dbReference type="Google" id="ProtNLM"/>
    </source>
</evidence>
<keyword evidence="2" id="KW-1185">Reference proteome</keyword>